<evidence type="ECO:0000313" key="6">
    <source>
        <dbReference type="EMBL" id="ACD97389.1"/>
    </source>
</evidence>
<dbReference type="KEGG" id="glo:Glov_3690"/>
<keyword evidence="3" id="KW-0418">Kinase</keyword>
<dbReference type="InterPro" id="IPR012893">
    <property type="entry name" value="HipA-like_C"/>
</dbReference>
<dbReference type="OrthoDB" id="9805913at2"/>
<name>B3EBV7_TRIL1</name>
<proteinExistence type="inferred from homology"/>
<evidence type="ECO:0000313" key="7">
    <source>
        <dbReference type="Proteomes" id="UP000002420"/>
    </source>
</evidence>
<gene>
    <name evidence="6" type="ordered locus">Glov_3690</name>
</gene>
<dbReference type="eggNOG" id="COG3550">
    <property type="taxonomic scope" value="Bacteria"/>
</dbReference>
<accession>B3EBV7</accession>
<keyword evidence="6" id="KW-0614">Plasmid</keyword>
<protein>
    <submittedName>
        <fullName evidence="6">HipA domain protein</fullName>
    </submittedName>
</protein>
<evidence type="ECO:0000259" key="4">
    <source>
        <dbReference type="Pfam" id="PF07804"/>
    </source>
</evidence>
<dbReference type="GO" id="GO:0004674">
    <property type="term" value="F:protein serine/threonine kinase activity"/>
    <property type="evidence" value="ECO:0007669"/>
    <property type="project" value="TreeGrafter"/>
</dbReference>
<dbReference type="Proteomes" id="UP000002420">
    <property type="component" value="Plasmid pGLOV01"/>
</dbReference>
<geneLocation type="plasmid" evidence="6 7">
    <name>pGLOV01</name>
</geneLocation>
<dbReference type="EMBL" id="CP001090">
    <property type="protein sequence ID" value="ACD97389.1"/>
    <property type="molecule type" value="Genomic_DNA"/>
</dbReference>
<organism evidence="6 7">
    <name type="scientific">Trichlorobacter lovleyi (strain ATCC BAA-1151 / DSM 17278 / SZ)</name>
    <name type="common">Geobacter lovleyi</name>
    <dbReference type="NCBI Taxonomy" id="398767"/>
    <lineage>
        <taxon>Bacteria</taxon>
        <taxon>Pseudomonadati</taxon>
        <taxon>Thermodesulfobacteriota</taxon>
        <taxon>Desulfuromonadia</taxon>
        <taxon>Geobacterales</taxon>
        <taxon>Geobacteraceae</taxon>
        <taxon>Trichlorobacter</taxon>
    </lineage>
</organism>
<evidence type="ECO:0000259" key="5">
    <source>
        <dbReference type="Pfam" id="PF13657"/>
    </source>
</evidence>
<dbReference type="InterPro" id="IPR052028">
    <property type="entry name" value="HipA_Ser/Thr_kinase"/>
</dbReference>
<keyword evidence="7" id="KW-1185">Reference proteome</keyword>
<feature type="domain" description="HipA-like C-terminal" evidence="4">
    <location>
        <begin position="181"/>
        <end position="388"/>
    </location>
</feature>
<dbReference type="HOGENOM" id="CLU_041102_0_0_7"/>
<evidence type="ECO:0000256" key="2">
    <source>
        <dbReference type="ARBA" id="ARBA00022679"/>
    </source>
</evidence>
<dbReference type="PANTHER" id="PTHR37419:SF8">
    <property type="entry name" value="TOXIN YJJJ"/>
    <property type="match status" value="1"/>
</dbReference>
<dbReference type="RefSeq" id="WP_012471707.1">
    <property type="nucleotide sequence ID" value="NC_010815.1"/>
</dbReference>
<dbReference type="Gene3D" id="1.10.1070.20">
    <property type="match status" value="1"/>
</dbReference>
<dbReference type="PANTHER" id="PTHR37419">
    <property type="entry name" value="SERINE/THREONINE-PROTEIN KINASE TOXIN HIPA"/>
    <property type="match status" value="1"/>
</dbReference>
<dbReference type="InterPro" id="IPR017508">
    <property type="entry name" value="HipA_N1"/>
</dbReference>
<feature type="domain" description="HipA N-terminal subdomain 1" evidence="5">
    <location>
        <begin position="24"/>
        <end position="93"/>
    </location>
</feature>
<dbReference type="GO" id="GO:0005829">
    <property type="term" value="C:cytosol"/>
    <property type="evidence" value="ECO:0007669"/>
    <property type="project" value="TreeGrafter"/>
</dbReference>
<sequence>MAKLSSQDHLQVYLDDPAFGPLNNIGTLTRGDRGSIRFSYNRLWLDQAHAFPLDPELDLSAGEFYPQGSNFGVFMDSCPDRWGSVLMQRREDVEAKLGGRSRRALGTWDYLIGVQDCTRMGALRFKRPQDEAFLASEDLSAPPVTRLAELQQIAFEITNKKLPDLGRLREWLRVLVAPGASLGGARPKANIIENDGSLWIAKFPARDDSEDIGAYEKLIHDLARESGIDVPESRLVRVGDGYHTFMVKRFDRELDSRRFFSSAMPLLRRTDSEDASYLELAEFIANYGHIDHIEDDLEELFRRVVFNVVVGNRDDHLRNHGFIRIPAGWRLAPAFDINPSTSKDEHVLALDAYSRQPDLDVVISTADLYRLSPQKAKQIIQQVCDVVSGWRTKAKRMGLSAQDCLVLEQCLLVS</sequence>
<dbReference type="AlphaFoldDB" id="B3EBV7"/>
<keyword evidence="2" id="KW-0808">Transferase</keyword>
<reference evidence="6 7" key="1">
    <citation type="submission" date="2008-05" db="EMBL/GenBank/DDBJ databases">
        <title>Complete sequence of plasmid of Geobacter lovleyi SZ.</title>
        <authorList>
            <consortium name="US DOE Joint Genome Institute"/>
            <person name="Lucas S."/>
            <person name="Copeland A."/>
            <person name="Lapidus A."/>
            <person name="Glavina del Rio T."/>
            <person name="Dalin E."/>
            <person name="Tice H."/>
            <person name="Bruce D."/>
            <person name="Goodwin L."/>
            <person name="Pitluck S."/>
            <person name="Chertkov O."/>
            <person name="Meincke L."/>
            <person name="Brettin T."/>
            <person name="Detter J.C."/>
            <person name="Han C."/>
            <person name="Tapia R."/>
            <person name="Kuske C.R."/>
            <person name="Schmutz J."/>
            <person name="Larimer F."/>
            <person name="Land M."/>
            <person name="Hauser L."/>
            <person name="Kyrpides N."/>
            <person name="Mikhailova N."/>
            <person name="Sung Y."/>
            <person name="Fletcher K.E."/>
            <person name="Ritalahti K.M."/>
            <person name="Loeffler F.E."/>
            <person name="Richardson P."/>
        </authorList>
    </citation>
    <scope>NUCLEOTIDE SEQUENCE [LARGE SCALE GENOMIC DNA]</scope>
    <source>
        <strain evidence="7">ATCC BAA-1151 / DSM 17278 / SZ</strain>
        <plasmid evidence="7">Plasmid pGLOV01</plasmid>
    </source>
</reference>
<evidence type="ECO:0000256" key="1">
    <source>
        <dbReference type="ARBA" id="ARBA00010164"/>
    </source>
</evidence>
<dbReference type="Pfam" id="PF13657">
    <property type="entry name" value="Couple_hipA"/>
    <property type="match status" value="1"/>
</dbReference>
<dbReference type="Pfam" id="PF07804">
    <property type="entry name" value="HipA_C"/>
    <property type="match status" value="1"/>
</dbReference>
<evidence type="ECO:0000256" key="3">
    <source>
        <dbReference type="ARBA" id="ARBA00022777"/>
    </source>
</evidence>
<comment type="similarity">
    <text evidence="1">Belongs to the HipA Ser/Thr kinase family.</text>
</comment>